<evidence type="ECO:0000313" key="3">
    <source>
        <dbReference type="EMBL" id="WUS22100.1"/>
    </source>
</evidence>
<sequence>MRLLTYFIGCSVDGFIAGPDGQCDSSGFDGDLKAAILAEYPETIPDHVRRSLGVVSTANRRFDTVVMGRGAYESSLATNVTSPYPYLRQYVFSSSLEQPAPDVDVVAGDPVEFIRGLKQQPGRGIWLGGGAVLAGQLLGEIDELIVHRYPVVFGEGIPLFHTSSGPAVFTLTGSRSFTTGATVTTYTKQ</sequence>
<dbReference type="Gene3D" id="3.40.430.10">
    <property type="entry name" value="Dihydrofolate Reductase, subunit A"/>
    <property type="match status" value="1"/>
</dbReference>
<gene>
    <name evidence="3" type="ORF">OG727_07225</name>
    <name evidence="2" type="ORF">Scani_32610</name>
</gene>
<reference evidence="3" key="2">
    <citation type="submission" date="2022-10" db="EMBL/GenBank/DDBJ databases">
        <title>The complete genomes of actinobacterial strains from the NBC collection.</title>
        <authorList>
            <person name="Joergensen T.S."/>
            <person name="Alvarez Arevalo M."/>
            <person name="Sterndorff E.B."/>
            <person name="Faurdal D."/>
            <person name="Vuksanovic O."/>
            <person name="Mourched A.-S."/>
            <person name="Charusanti P."/>
            <person name="Shaw S."/>
            <person name="Blin K."/>
            <person name="Weber T."/>
        </authorList>
    </citation>
    <scope>NUCLEOTIDE SEQUENCE</scope>
    <source>
        <strain evidence="3">NBC_01256</strain>
    </source>
</reference>
<keyword evidence="5" id="KW-1185">Reference proteome</keyword>
<dbReference type="EMBL" id="BLIN01000003">
    <property type="protein sequence ID" value="GFE06993.1"/>
    <property type="molecule type" value="Genomic_DNA"/>
</dbReference>
<dbReference type="PANTHER" id="PTHR38011">
    <property type="entry name" value="DIHYDROFOLATE REDUCTASE FAMILY PROTEIN (AFU_ORTHOLOGUE AFUA_8G06820)"/>
    <property type="match status" value="1"/>
</dbReference>
<dbReference type="InterPro" id="IPR024072">
    <property type="entry name" value="DHFR-like_dom_sf"/>
</dbReference>
<dbReference type="SUPFAM" id="SSF53597">
    <property type="entry name" value="Dihydrofolate reductase-like"/>
    <property type="match status" value="1"/>
</dbReference>
<dbReference type="InterPro" id="IPR050765">
    <property type="entry name" value="Riboflavin_Biosynth_HTPR"/>
</dbReference>
<dbReference type="AlphaFoldDB" id="A0A640S6A9"/>
<evidence type="ECO:0000313" key="2">
    <source>
        <dbReference type="EMBL" id="GFE06993.1"/>
    </source>
</evidence>
<feature type="domain" description="Bacterial bifunctional deaminase-reductase C-terminal" evidence="1">
    <location>
        <begin position="4"/>
        <end position="181"/>
    </location>
</feature>
<reference evidence="2 4" key="1">
    <citation type="submission" date="2019-12" db="EMBL/GenBank/DDBJ databases">
        <title>Whole genome shotgun sequence of Streptomyces caniferus NBRC 15389.</title>
        <authorList>
            <person name="Ichikawa N."/>
            <person name="Kimura A."/>
            <person name="Kitahashi Y."/>
            <person name="Komaki H."/>
            <person name="Tamura T."/>
        </authorList>
    </citation>
    <scope>NUCLEOTIDE SEQUENCE [LARGE SCALE GENOMIC DNA]</scope>
    <source>
        <strain evidence="2 4">NBRC 15389</strain>
    </source>
</reference>
<dbReference type="Proteomes" id="UP000435837">
    <property type="component" value="Unassembled WGS sequence"/>
</dbReference>
<evidence type="ECO:0000313" key="4">
    <source>
        <dbReference type="Proteomes" id="UP000435837"/>
    </source>
</evidence>
<proteinExistence type="predicted"/>
<dbReference type="InterPro" id="IPR002734">
    <property type="entry name" value="RibDG_C"/>
</dbReference>
<dbReference type="GO" id="GO:0009231">
    <property type="term" value="P:riboflavin biosynthetic process"/>
    <property type="evidence" value="ECO:0007669"/>
    <property type="project" value="InterPro"/>
</dbReference>
<dbReference type="RefSeq" id="WP_159475429.1">
    <property type="nucleotide sequence ID" value="NZ_BAAATH010000006.1"/>
</dbReference>
<evidence type="ECO:0000259" key="1">
    <source>
        <dbReference type="Pfam" id="PF01872"/>
    </source>
</evidence>
<dbReference type="GO" id="GO:0008703">
    <property type="term" value="F:5-amino-6-(5-phosphoribosylamino)uracil reductase activity"/>
    <property type="evidence" value="ECO:0007669"/>
    <property type="project" value="InterPro"/>
</dbReference>
<accession>A0A640S6A9</accession>
<evidence type="ECO:0000313" key="5">
    <source>
        <dbReference type="Proteomes" id="UP001432292"/>
    </source>
</evidence>
<name>A0A640S6A9_9ACTN</name>
<dbReference type="Proteomes" id="UP001432292">
    <property type="component" value="Chromosome"/>
</dbReference>
<dbReference type="OrthoDB" id="195113at2"/>
<protein>
    <submittedName>
        <fullName evidence="2">Deaminase</fullName>
    </submittedName>
    <submittedName>
        <fullName evidence="3">Dihydrofolate reductase family protein</fullName>
    </submittedName>
</protein>
<organism evidence="2 4">
    <name type="scientific">Streptomyces caniferus</name>
    <dbReference type="NCBI Taxonomy" id="285557"/>
    <lineage>
        <taxon>Bacteria</taxon>
        <taxon>Bacillati</taxon>
        <taxon>Actinomycetota</taxon>
        <taxon>Actinomycetes</taxon>
        <taxon>Kitasatosporales</taxon>
        <taxon>Streptomycetaceae</taxon>
        <taxon>Streptomyces</taxon>
    </lineage>
</organism>
<dbReference type="EMBL" id="CP108473">
    <property type="protein sequence ID" value="WUS22100.1"/>
    <property type="molecule type" value="Genomic_DNA"/>
</dbReference>
<dbReference type="PANTHER" id="PTHR38011:SF11">
    <property type="entry name" value="2,5-DIAMINO-6-RIBOSYLAMINO-4(3H)-PYRIMIDINONE 5'-PHOSPHATE REDUCTASE"/>
    <property type="match status" value="1"/>
</dbReference>
<dbReference type="Pfam" id="PF01872">
    <property type="entry name" value="RibD_C"/>
    <property type="match status" value="1"/>
</dbReference>
<dbReference type="GeneID" id="96639324"/>